<keyword evidence="1" id="KW-0067">ATP-binding</keyword>
<dbReference type="GO" id="GO:0006281">
    <property type="term" value="P:DNA repair"/>
    <property type="evidence" value="ECO:0007669"/>
    <property type="project" value="UniProtKB-KW"/>
</dbReference>
<keyword evidence="1" id="KW-0547">Nucleotide-binding</keyword>
<dbReference type="Pfam" id="PF05970">
    <property type="entry name" value="PIF1"/>
    <property type="match status" value="1"/>
</dbReference>
<proteinExistence type="inferred from homology"/>
<feature type="non-terminal residue" evidence="3">
    <location>
        <position position="1"/>
    </location>
</feature>
<dbReference type="GO" id="GO:0000723">
    <property type="term" value="P:telomere maintenance"/>
    <property type="evidence" value="ECO:0007669"/>
    <property type="project" value="InterPro"/>
</dbReference>
<dbReference type="GO" id="GO:0005524">
    <property type="term" value="F:ATP binding"/>
    <property type="evidence" value="ECO:0007669"/>
    <property type="project" value="UniProtKB-KW"/>
</dbReference>
<evidence type="ECO:0000313" key="3">
    <source>
        <dbReference type="EMBL" id="GFA33465.1"/>
    </source>
</evidence>
<dbReference type="GO" id="GO:0043139">
    <property type="term" value="F:5'-3' DNA helicase activity"/>
    <property type="evidence" value="ECO:0007669"/>
    <property type="project" value="UniProtKB-EC"/>
</dbReference>
<dbReference type="GO" id="GO:0016787">
    <property type="term" value="F:hydrolase activity"/>
    <property type="evidence" value="ECO:0007669"/>
    <property type="project" value="UniProtKB-KW"/>
</dbReference>
<evidence type="ECO:0000256" key="1">
    <source>
        <dbReference type="RuleBase" id="RU363044"/>
    </source>
</evidence>
<keyword evidence="1" id="KW-0378">Hydrolase</keyword>
<organism evidence="3">
    <name type="scientific">Tanacetum cinerariifolium</name>
    <name type="common">Dalmatian daisy</name>
    <name type="synonym">Chrysanthemum cinerariifolium</name>
    <dbReference type="NCBI Taxonomy" id="118510"/>
    <lineage>
        <taxon>Eukaryota</taxon>
        <taxon>Viridiplantae</taxon>
        <taxon>Streptophyta</taxon>
        <taxon>Embryophyta</taxon>
        <taxon>Tracheophyta</taxon>
        <taxon>Spermatophyta</taxon>
        <taxon>Magnoliopsida</taxon>
        <taxon>eudicotyledons</taxon>
        <taxon>Gunneridae</taxon>
        <taxon>Pentapetalae</taxon>
        <taxon>asterids</taxon>
        <taxon>campanulids</taxon>
        <taxon>Asterales</taxon>
        <taxon>Asteraceae</taxon>
        <taxon>Asteroideae</taxon>
        <taxon>Anthemideae</taxon>
        <taxon>Anthemidinae</taxon>
        <taxon>Tanacetum</taxon>
    </lineage>
</organism>
<dbReference type="PANTHER" id="PTHR10492:SF96">
    <property type="entry name" value="ATP-DEPENDENT DNA HELICASE"/>
    <property type="match status" value="1"/>
</dbReference>
<dbReference type="AlphaFoldDB" id="A0A699JIA2"/>
<keyword evidence="1" id="KW-0233">DNA recombination</keyword>
<evidence type="ECO:0000259" key="2">
    <source>
        <dbReference type="Pfam" id="PF05970"/>
    </source>
</evidence>
<keyword evidence="1 3" id="KW-0347">Helicase</keyword>
<dbReference type="EC" id="5.6.2.3" evidence="1"/>
<reference evidence="3" key="1">
    <citation type="journal article" date="2019" name="Sci. Rep.">
        <title>Draft genome of Tanacetum cinerariifolium, the natural source of mosquito coil.</title>
        <authorList>
            <person name="Yamashiro T."/>
            <person name="Shiraishi A."/>
            <person name="Satake H."/>
            <person name="Nakayama K."/>
        </authorList>
    </citation>
    <scope>NUCLEOTIDE SEQUENCE</scope>
</reference>
<protein>
    <recommendedName>
        <fullName evidence="1">ATP-dependent DNA helicase</fullName>
        <ecNumber evidence="1">5.6.2.3</ecNumber>
    </recommendedName>
</protein>
<dbReference type="PANTHER" id="PTHR10492">
    <property type="match status" value="1"/>
</dbReference>
<dbReference type="EMBL" id="BKCJ010406356">
    <property type="protein sequence ID" value="GFA33465.1"/>
    <property type="molecule type" value="Genomic_DNA"/>
</dbReference>
<comment type="catalytic activity">
    <reaction evidence="1">
        <text>ATP + H2O = ADP + phosphate + H(+)</text>
        <dbReference type="Rhea" id="RHEA:13065"/>
        <dbReference type="ChEBI" id="CHEBI:15377"/>
        <dbReference type="ChEBI" id="CHEBI:15378"/>
        <dbReference type="ChEBI" id="CHEBI:30616"/>
        <dbReference type="ChEBI" id="CHEBI:43474"/>
        <dbReference type="ChEBI" id="CHEBI:456216"/>
        <dbReference type="EC" id="5.6.2.3"/>
    </reaction>
</comment>
<keyword evidence="1" id="KW-0234">DNA repair</keyword>
<gene>
    <name evidence="3" type="ORF">Tci_605437</name>
</gene>
<accession>A0A699JIA2</accession>
<comment type="similarity">
    <text evidence="1">Belongs to the helicase family.</text>
</comment>
<sequence length="469" mass="54253">GDSSQLDHEFVSTLIHLLDEHNELVRLFRTARDRVESDDVPEFHIRLFSVVAAREYDLLTLGTLGAIMFENGPNTRTDYDVIIESRGGFPQRINNFHPSYMSLQFPLLFVYGVAVCFNNMWLVFSVPSNKTDLTTTGYVRTILEESICLAFMTPFLGETVKVFRFLKDRQVFGSVTGLLYMIDFQKLGLPRCHTLVWVDSKDKIQNTSEVNRYISAELPDPDTNLEGYRLVSEMMVHGPCGLLLSDTVCMKEGNVERTSQRNLSHTLSLMRTDMFTTEKRNTYMYISVRYRFRQRLYCAIQSQSAVQILSVHLEDTRSGRWRQRGNSCLIGRLANVYPTFGELFFLRMLLCHQKRFKTFDDIRTVNKRLYPTFRAACEALGLLGDDKEWLWKAFWRRMSDDVPRTVSNSLHIQDLYMNDPELKANESKQEMIFVYDHGETGKTFLWRTLINAMRSEGKIVLVVASSGIA</sequence>
<keyword evidence="1" id="KW-0227">DNA damage</keyword>
<comment type="cofactor">
    <cofactor evidence="1">
        <name>Mg(2+)</name>
        <dbReference type="ChEBI" id="CHEBI:18420"/>
    </cofactor>
</comment>
<comment type="caution">
    <text evidence="3">The sequence shown here is derived from an EMBL/GenBank/DDBJ whole genome shotgun (WGS) entry which is preliminary data.</text>
</comment>
<name>A0A699JIA2_TANCI</name>
<feature type="domain" description="DNA helicase Pif1-like DEAD-box helicase" evidence="2">
    <location>
        <begin position="425"/>
        <end position="469"/>
    </location>
</feature>
<dbReference type="InterPro" id="IPR010285">
    <property type="entry name" value="DNA_helicase_pif1-like_DEAD"/>
</dbReference>
<dbReference type="GO" id="GO:0006310">
    <property type="term" value="P:DNA recombination"/>
    <property type="evidence" value="ECO:0007669"/>
    <property type="project" value="UniProtKB-KW"/>
</dbReference>